<dbReference type="EMBL" id="JAGEOJ010000002">
    <property type="protein sequence ID" value="MBO2446314.1"/>
    <property type="molecule type" value="Genomic_DNA"/>
</dbReference>
<evidence type="ECO:0000256" key="1">
    <source>
        <dbReference type="SAM" id="MobiDB-lite"/>
    </source>
</evidence>
<evidence type="ECO:0000313" key="2">
    <source>
        <dbReference type="EMBL" id="MBO2446314.1"/>
    </source>
</evidence>
<feature type="region of interest" description="Disordered" evidence="1">
    <location>
        <begin position="38"/>
        <end position="70"/>
    </location>
</feature>
<proteinExistence type="predicted"/>
<reference evidence="2" key="1">
    <citation type="submission" date="2021-03" db="EMBL/GenBank/DDBJ databases">
        <authorList>
            <person name="Kanchanasin P."/>
            <person name="Saeng-In P."/>
            <person name="Phongsopitanun W."/>
            <person name="Yuki M."/>
            <person name="Kudo T."/>
            <person name="Ohkuma M."/>
            <person name="Tanasupawat S."/>
        </authorList>
    </citation>
    <scope>NUCLEOTIDE SEQUENCE</scope>
    <source>
        <strain evidence="2">GKU 128</strain>
    </source>
</reference>
<dbReference type="RefSeq" id="WP_208253928.1">
    <property type="nucleotide sequence ID" value="NZ_JAGEOJ010000002.1"/>
</dbReference>
<name>A0A939PBM8_9ACTN</name>
<sequence length="261" mass="27764">MTETGTPYRRRPLTALALGATLGATLVVSSACNLDVQSSRPASANGAGPAPVETTPAPPPPPKPLGTSAPVGFNETEFRDDMNTAVNVVDAFWRRHWTKLFTGSYTSPHVLGLYNGRNPATAPKCAGKPLSRDNAEYCPAGDFVAWDSHLMRTGYAHGDAWVYMVIAHEWGHAIQNRLTRELVSPAAELQADCLAGAALYGAAADGDLRFEAGDRQEIVTGFRVIGDSSPWTKPGDHGSAAQRLGSFGQGRDGGARACFRR</sequence>
<dbReference type="Proteomes" id="UP000669179">
    <property type="component" value="Unassembled WGS sequence"/>
</dbReference>
<protein>
    <submittedName>
        <fullName evidence="2">Neutral zinc metallopeptidase</fullName>
    </submittedName>
</protein>
<feature type="region of interest" description="Disordered" evidence="1">
    <location>
        <begin position="229"/>
        <end position="253"/>
    </location>
</feature>
<organism evidence="2 3">
    <name type="scientific">Actinomadura barringtoniae</name>
    <dbReference type="NCBI Taxonomy" id="1427535"/>
    <lineage>
        <taxon>Bacteria</taxon>
        <taxon>Bacillati</taxon>
        <taxon>Actinomycetota</taxon>
        <taxon>Actinomycetes</taxon>
        <taxon>Streptosporangiales</taxon>
        <taxon>Thermomonosporaceae</taxon>
        <taxon>Actinomadura</taxon>
    </lineage>
</organism>
<accession>A0A939PBM8</accession>
<comment type="caution">
    <text evidence="2">The sequence shown here is derived from an EMBL/GenBank/DDBJ whole genome shotgun (WGS) entry which is preliminary data.</text>
</comment>
<dbReference type="AlphaFoldDB" id="A0A939PBM8"/>
<evidence type="ECO:0000313" key="3">
    <source>
        <dbReference type="Proteomes" id="UP000669179"/>
    </source>
</evidence>
<gene>
    <name evidence="2" type="ORF">J4573_04380</name>
</gene>
<keyword evidence="3" id="KW-1185">Reference proteome</keyword>
<dbReference type="SUPFAM" id="SSF55486">
    <property type="entry name" value="Metalloproteases ('zincins'), catalytic domain"/>
    <property type="match status" value="1"/>
</dbReference>
<feature type="compositionally biased region" description="Low complexity" evidence="1">
    <location>
        <begin position="46"/>
        <end position="55"/>
    </location>
</feature>